<dbReference type="SUPFAM" id="SSF54695">
    <property type="entry name" value="POZ domain"/>
    <property type="match status" value="1"/>
</dbReference>
<dbReference type="AlphaFoldDB" id="A0A8X7CS42"/>
<accession>A0A8X7CS42</accession>
<dbReference type="EMBL" id="BMAV01021967">
    <property type="protein sequence ID" value="GFY76490.1"/>
    <property type="molecule type" value="Genomic_DNA"/>
</dbReference>
<dbReference type="InterPro" id="IPR000210">
    <property type="entry name" value="BTB/POZ_dom"/>
</dbReference>
<sequence length="134" mass="15174">MFSSKMQEIQKNEVVVTGIDAFVLRIMLAYIYTGKIKNLTVPLAGDLLFAADKYKLKGLKTACREYLKTNTSMENALEILTIGDLHDPDLKSFAIEFICKNCDDFNIACEIERKIKVFKNVPSGILGNWCYSSY</sequence>
<comment type="caution">
    <text evidence="2">The sequence shown here is derived from an EMBL/GenBank/DDBJ whole genome shotgun (WGS) entry which is preliminary data.</text>
</comment>
<evidence type="ECO:0000259" key="1">
    <source>
        <dbReference type="Pfam" id="PF00651"/>
    </source>
</evidence>
<keyword evidence="3" id="KW-1185">Reference proteome</keyword>
<dbReference type="InterPro" id="IPR011333">
    <property type="entry name" value="SKP1/BTB/POZ_sf"/>
</dbReference>
<dbReference type="PANTHER" id="PTHR24413">
    <property type="entry name" value="SPECKLE-TYPE POZ PROTEIN"/>
    <property type="match status" value="1"/>
</dbReference>
<evidence type="ECO:0000313" key="3">
    <source>
        <dbReference type="Proteomes" id="UP000886998"/>
    </source>
</evidence>
<dbReference type="Proteomes" id="UP000886998">
    <property type="component" value="Unassembled WGS sequence"/>
</dbReference>
<reference evidence="2" key="1">
    <citation type="submission" date="2020-08" db="EMBL/GenBank/DDBJ databases">
        <title>Multicomponent nature underlies the extraordinary mechanical properties of spider dragline silk.</title>
        <authorList>
            <person name="Kono N."/>
            <person name="Nakamura H."/>
            <person name="Mori M."/>
            <person name="Yoshida Y."/>
            <person name="Ohtoshi R."/>
            <person name="Malay A.D."/>
            <person name="Moran D.A.P."/>
            <person name="Tomita M."/>
            <person name="Numata K."/>
            <person name="Arakawa K."/>
        </authorList>
    </citation>
    <scope>NUCLEOTIDE SEQUENCE</scope>
</reference>
<evidence type="ECO:0000313" key="2">
    <source>
        <dbReference type="EMBL" id="GFY76490.1"/>
    </source>
</evidence>
<dbReference type="Gene3D" id="3.30.710.10">
    <property type="entry name" value="Potassium Channel Kv1.1, Chain A"/>
    <property type="match status" value="1"/>
</dbReference>
<feature type="domain" description="BTB" evidence="1">
    <location>
        <begin position="1"/>
        <end position="70"/>
    </location>
</feature>
<name>A0A8X7CS42_9ARAC</name>
<gene>
    <name evidence="2" type="ORF">TNIN_80511</name>
</gene>
<proteinExistence type="predicted"/>
<dbReference type="OrthoDB" id="6437200at2759"/>
<protein>
    <recommendedName>
        <fullName evidence="1">BTB domain-containing protein</fullName>
    </recommendedName>
</protein>
<organism evidence="2 3">
    <name type="scientific">Trichonephila inaurata madagascariensis</name>
    <dbReference type="NCBI Taxonomy" id="2747483"/>
    <lineage>
        <taxon>Eukaryota</taxon>
        <taxon>Metazoa</taxon>
        <taxon>Ecdysozoa</taxon>
        <taxon>Arthropoda</taxon>
        <taxon>Chelicerata</taxon>
        <taxon>Arachnida</taxon>
        <taxon>Araneae</taxon>
        <taxon>Araneomorphae</taxon>
        <taxon>Entelegynae</taxon>
        <taxon>Araneoidea</taxon>
        <taxon>Nephilidae</taxon>
        <taxon>Trichonephila</taxon>
        <taxon>Trichonephila inaurata</taxon>
    </lineage>
</organism>
<dbReference type="Pfam" id="PF00651">
    <property type="entry name" value="BTB"/>
    <property type="match status" value="1"/>
</dbReference>